<protein>
    <recommendedName>
        <fullName evidence="2">histidine kinase</fullName>
        <ecNumber evidence="2">2.7.13.3</ecNumber>
    </recommendedName>
</protein>
<reference evidence="14 15" key="1">
    <citation type="submission" date="2022-01" db="EMBL/GenBank/DDBJ databases">
        <title>Desulfofustis limnae sp. nov., a novel mesophilic sulfate-reducing bacterium isolated from marsh soil.</title>
        <authorList>
            <person name="Watanabe M."/>
            <person name="Takahashi A."/>
            <person name="Kojima H."/>
            <person name="Fukui M."/>
        </authorList>
    </citation>
    <scope>NUCLEOTIDE SEQUENCE [LARGE SCALE GENOMIC DNA]</scope>
    <source>
        <strain evidence="14 15">PPLL</strain>
    </source>
</reference>
<dbReference type="Pfam" id="PF02518">
    <property type="entry name" value="HATPase_c"/>
    <property type="match status" value="1"/>
</dbReference>
<keyword evidence="8" id="KW-0902">Two-component regulatory system</keyword>
<dbReference type="Pfam" id="PF13426">
    <property type="entry name" value="PAS_9"/>
    <property type="match status" value="1"/>
</dbReference>
<dbReference type="SUPFAM" id="SSF52172">
    <property type="entry name" value="CheY-like"/>
    <property type="match status" value="1"/>
</dbReference>
<dbReference type="Proteomes" id="UP000830055">
    <property type="component" value="Chromosome"/>
</dbReference>
<dbReference type="InterPro" id="IPR005467">
    <property type="entry name" value="His_kinase_dom"/>
</dbReference>
<dbReference type="InterPro" id="IPR000700">
    <property type="entry name" value="PAS-assoc_C"/>
</dbReference>
<dbReference type="SMART" id="SM00388">
    <property type="entry name" value="HisKA"/>
    <property type="match status" value="1"/>
</dbReference>
<proteinExistence type="predicted"/>
<evidence type="ECO:0000259" key="13">
    <source>
        <dbReference type="PROSITE" id="PS50113"/>
    </source>
</evidence>
<evidence type="ECO:0000259" key="12">
    <source>
        <dbReference type="PROSITE" id="PS50112"/>
    </source>
</evidence>
<dbReference type="InterPro" id="IPR036890">
    <property type="entry name" value="HATPase_C_sf"/>
</dbReference>
<keyword evidence="7" id="KW-0067">ATP-binding</keyword>
<evidence type="ECO:0000256" key="5">
    <source>
        <dbReference type="ARBA" id="ARBA00022741"/>
    </source>
</evidence>
<evidence type="ECO:0000256" key="7">
    <source>
        <dbReference type="ARBA" id="ARBA00022840"/>
    </source>
</evidence>
<dbReference type="CDD" id="cd00082">
    <property type="entry name" value="HisKA"/>
    <property type="match status" value="1"/>
</dbReference>
<feature type="domain" description="PAC" evidence="13">
    <location>
        <begin position="65"/>
        <end position="118"/>
    </location>
</feature>
<dbReference type="Pfam" id="PF00072">
    <property type="entry name" value="Response_reg"/>
    <property type="match status" value="1"/>
</dbReference>
<feature type="modified residue" description="4-aspartylphosphate" evidence="9">
    <location>
        <position position="552"/>
    </location>
</feature>
<keyword evidence="5" id="KW-0547">Nucleotide-binding</keyword>
<dbReference type="SUPFAM" id="SSF47384">
    <property type="entry name" value="Homodimeric domain of signal transducing histidine kinase"/>
    <property type="match status" value="1"/>
</dbReference>
<dbReference type="Gene3D" id="3.30.450.20">
    <property type="entry name" value="PAS domain"/>
    <property type="match status" value="2"/>
</dbReference>
<evidence type="ECO:0000256" key="8">
    <source>
        <dbReference type="ARBA" id="ARBA00023012"/>
    </source>
</evidence>
<comment type="catalytic activity">
    <reaction evidence="1">
        <text>ATP + protein L-histidine = ADP + protein N-phospho-L-histidine.</text>
        <dbReference type="EC" id="2.7.13.3"/>
    </reaction>
</comment>
<accession>A0ABM7W5X8</accession>
<dbReference type="EMBL" id="AP025516">
    <property type="protein sequence ID" value="BDD86234.1"/>
    <property type="molecule type" value="Genomic_DNA"/>
</dbReference>
<gene>
    <name evidence="14" type="ORF">DPPLL_05990</name>
</gene>
<dbReference type="SMART" id="SM00448">
    <property type="entry name" value="REC"/>
    <property type="match status" value="1"/>
</dbReference>
<dbReference type="Gene3D" id="3.30.565.10">
    <property type="entry name" value="Histidine kinase-like ATPase, C-terminal domain"/>
    <property type="match status" value="1"/>
</dbReference>
<dbReference type="Gene3D" id="1.10.287.130">
    <property type="match status" value="1"/>
</dbReference>
<dbReference type="InterPro" id="IPR004358">
    <property type="entry name" value="Sig_transdc_His_kin-like_C"/>
</dbReference>
<evidence type="ECO:0000256" key="3">
    <source>
        <dbReference type="ARBA" id="ARBA00022553"/>
    </source>
</evidence>
<dbReference type="InterPro" id="IPR035965">
    <property type="entry name" value="PAS-like_dom_sf"/>
</dbReference>
<dbReference type="InterPro" id="IPR013656">
    <property type="entry name" value="PAS_4"/>
</dbReference>
<evidence type="ECO:0000313" key="15">
    <source>
        <dbReference type="Proteomes" id="UP000830055"/>
    </source>
</evidence>
<name>A0ABM7W5X8_9BACT</name>
<evidence type="ECO:0000259" key="10">
    <source>
        <dbReference type="PROSITE" id="PS50109"/>
    </source>
</evidence>
<dbReference type="SUPFAM" id="SSF55785">
    <property type="entry name" value="PYP-like sensor domain (PAS domain)"/>
    <property type="match status" value="2"/>
</dbReference>
<feature type="domain" description="PAS" evidence="12">
    <location>
        <begin position="118"/>
        <end position="175"/>
    </location>
</feature>
<dbReference type="InterPro" id="IPR003661">
    <property type="entry name" value="HisK_dim/P_dom"/>
</dbReference>
<dbReference type="PROSITE" id="PS50112">
    <property type="entry name" value="PAS"/>
    <property type="match status" value="1"/>
</dbReference>
<evidence type="ECO:0000256" key="2">
    <source>
        <dbReference type="ARBA" id="ARBA00012438"/>
    </source>
</evidence>
<evidence type="ECO:0000256" key="6">
    <source>
        <dbReference type="ARBA" id="ARBA00022777"/>
    </source>
</evidence>
<keyword evidence="6" id="KW-0418">Kinase</keyword>
<keyword evidence="15" id="KW-1185">Reference proteome</keyword>
<evidence type="ECO:0000313" key="14">
    <source>
        <dbReference type="EMBL" id="BDD86234.1"/>
    </source>
</evidence>
<dbReference type="SMART" id="SM00387">
    <property type="entry name" value="HATPase_c"/>
    <property type="match status" value="1"/>
</dbReference>
<dbReference type="EC" id="2.7.13.3" evidence="2"/>
<dbReference type="PANTHER" id="PTHR43065:SF46">
    <property type="entry name" value="C4-DICARBOXYLATE TRANSPORT SENSOR PROTEIN DCTB"/>
    <property type="match status" value="1"/>
</dbReference>
<dbReference type="InterPro" id="IPR001789">
    <property type="entry name" value="Sig_transdc_resp-reg_receiver"/>
</dbReference>
<dbReference type="NCBIfam" id="TIGR00229">
    <property type="entry name" value="sensory_box"/>
    <property type="match status" value="1"/>
</dbReference>
<organism evidence="14 15">
    <name type="scientific">Desulfofustis limnaeus</name>
    <dbReference type="NCBI Taxonomy" id="2740163"/>
    <lineage>
        <taxon>Bacteria</taxon>
        <taxon>Pseudomonadati</taxon>
        <taxon>Thermodesulfobacteriota</taxon>
        <taxon>Desulfobulbia</taxon>
        <taxon>Desulfobulbales</taxon>
        <taxon>Desulfocapsaceae</taxon>
        <taxon>Desulfofustis</taxon>
    </lineage>
</organism>
<dbReference type="SMART" id="SM00086">
    <property type="entry name" value="PAC"/>
    <property type="match status" value="2"/>
</dbReference>
<dbReference type="CDD" id="cd00130">
    <property type="entry name" value="PAS"/>
    <property type="match status" value="1"/>
</dbReference>
<sequence length="626" mass="68347">MAGVNPAGERFAGQSAETLVGRRFGEVFSCTNAKISGECGAREACRDCPMRAAIKQVLNSGAPLHDREIRLDNDSSGGRSRFYLASVLPSSVAGGEEQVLAVLSDITERKLIESALRESEERYRLLSDVTMEGILIHREGTLLDANVALARMFGYQPGELRGRNVIAEAVHEEDRPLVLARVGKESTEPYVVRCYRKNGDLFYAEFEARNMVIRDETMRVVAVRDVTERRLAEQARERLLEQLHQAQKMESLGSLAGGEAHDFNNLLQAMSGNIHMLLRNRDDDNLTEKRLHVVAGAIDRAAYLVRQLLLFSRKAELRRQPVDIRQSIGSAVAMLERTIPRMVSFELRLDSELPLIHADPIQVEQVLLNLATNAVDAMAGCGTLTVTADSVEFSDEQAEGHGLRAGHFVVLSIADTGQGMDRATREQMFDPFFTTKEPGKGTGLGLASVYGVVTGHEGAITCNSSPGEGTTFTIYWPVSAEQQVIPVQLPALERQGTGSETVLVVDDEAQIRDLTREVLIDFNYQVVLTASGEEALQVFAKQPGSVDLVILDMNMPGMGGYRCLQELRLLDPSVPVLISSGYAGSGPVQEALQAGASGFIAKPYLLTELLSVVRSLLDGSPSRHVA</sequence>
<dbReference type="InterPro" id="IPR036097">
    <property type="entry name" value="HisK_dim/P_sf"/>
</dbReference>
<evidence type="ECO:0000256" key="9">
    <source>
        <dbReference type="PROSITE-ProRule" id="PRU00169"/>
    </source>
</evidence>
<dbReference type="Pfam" id="PF08448">
    <property type="entry name" value="PAS_4"/>
    <property type="match status" value="1"/>
</dbReference>
<evidence type="ECO:0000256" key="4">
    <source>
        <dbReference type="ARBA" id="ARBA00022679"/>
    </source>
</evidence>
<dbReference type="PROSITE" id="PS50109">
    <property type="entry name" value="HIS_KIN"/>
    <property type="match status" value="1"/>
</dbReference>
<dbReference type="InterPro" id="IPR003594">
    <property type="entry name" value="HATPase_dom"/>
</dbReference>
<dbReference type="PANTHER" id="PTHR43065">
    <property type="entry name" value="SENSOR HISTIDINE KINASE"/>
    <property type="match status" value="1"/>
</dbReference>
<dbReference type="PROSITE" id="PS50110">
    <property type="entry name" value="RESPONSE_REGULATORY"/>
    <property type="match status" value="1"/>
</dbReference>
<feature type="domain" description="Response regulatory" evidence="11">
    <location>
        <begin position="501"/>
        <end position="617"/>
    </location>
</feature>
<feature type="domain" description="Histidine kinase" evidence="10">
    <location>
        <begin position="258"/>
        <end position="480"/>
    </location>
</feature>
<dbReference type="InterPro" id="IPR000014">
    <property type="entry name" value="PAS"/>
</dbReference>
<evidence type="ECO:0000259" key="11">
    <source>
        <dbReference type="PROSITE" id="PS50110"/>
    </source>
</evidence>
<dbReference type="SUPFAM" id="SSF55874">
    <property type="entry name" value="ATPase domain of HSP90 chaperone/DNA topoisomerase II/histidine kinase"/>
    <property type="match status" value="1"/>
</dbReference>
<dbReference type="InterPro" id="IPR011006">
    <property type="entry name" value="CheY-like_superfamily"/>
</dbReference>
<dbReference type="InterPro" id="IPR001610">
    <property type="entry name" value="PAC"/>
</dbReference>
<keyword evidence="4" id="KW-0808">Transferase</keyword>
<keyword evidence="3 9" id="KW-0597">Phosphoprotein</keyword>
<dbReference type="PROSITE" id="PS50113">
    <property type="entry name" value="PAC"/>
    <property type="match status" value="1"/>
</dbReference>
<dbReference type="SMART" id="SM00091">
    <property type="entry name" value="PAS"/>
    <property type="match status" value="1"/>
</dbReference>
<dbReference type="Gene3D" id="3.40.50.2300">
    <property type="match status" value="1"/>
</dbReference>
<dbReference type="CDD" id="cd00156">
    <property type="entry name" value="REC"/>
    <property type="match status" value="1"/>
</dbReference>
<dbReference type="PRINTS" id="PR00344">
    <property type="entry name" value="BCTRLSENSOR"/>
</dbReference>
<evidence type="ECO:0000256" key="1">
    <source>
        <dbReference type="ARBA" id="ARBA00000085"/>
    </source>
</evidence>